<dbReference type="InterPro" id="IPR001516">
    <property type="entry name" value="Proton_antipo_N"/>
</dbReference>
<dbReference type="GO" id="GO:0006811">
    <property type="term" value="P:monoatomic ion transport"/>
    <property type="evidence" value="ECO:0007669"/>
    <property type="project" value="UniProtKB-KW"/>
</dbReference>
<dbReference type="InterPro" id="IPR050616">
    <property type="entry name" value="CPA3_Na-H_Antiporter_A"/>
</dbReference>
<keyword evidence="8 11" id="KW-0472">Membrane</keyword>
<feature type="domain" description="MrpA C-terminal/MbhD" evidence="15">
    <location>
        <begin position="666"/>
        <end position="730"/>
    </location>
</feature>
<keyword evidence="7" id="KW-0406">Ion transport</keyword>
<keyword evidence="6 11" id="KW-1133">Transmembrane helix</keyword>
<keyword evidence="3" id="KW-0050">Antiport</keyword>
<feature type="transmembrane region" description="Helical" evidence="11">
    <location>
        <begin position="683"/>
        <end position="701"/>
    </location>
</feature>
<feature type="transmembrane region" description="Helical" evidence="11">
    <location>
        <begin position="804"/>
        <end position="826"/>
    </location>
</feature>
<dbReference type="PANTHER" id="PTHR43373:SF1">
    <property type="entry name" value="NA(+)_H(+) ANTIPORTER SUBUNIT A"/>
    <property type="match status" value="1"/>
</dbReference>
<feature type="transmembrane region" description="Helical" evidence="11">
    <location>
        <begin position="324"/>
        <end position="344"/>
    </location>
</feature>
<feature type="transmembrane region" description="Helical" evidence="11">
    <location>
        <begin position="130"/>
        <end position="152"/>
    </location>
</feature>
<feature type="compositionally biased region" description="Low complexity" evidence="10">
    <location>
        <begin position="1025"/>
        <end position="1036"/>
    </location>
</feature>
<feature type="domain" description="Na+/H+ antiporter MnhB subunit-related protein" evidence="14">
    <location>
        <begin position="844"/>
        <end position="959"/>
    </location>
</feature>
<dbReference type="Pfam" id="PF04039">
    <property type="entry name" value="MnhB"/>
    <property type="match status" value="1"/>
</dbReference>
<organism evidence="17 18">
    <name type="scientific">Corynebacterium xerosis</name>
    <dbReference type="NCBI Taxonomy" id="1725"/>
    <lineage>
        <taxon>Bacteria</taxon>
        <taxon>Bacillati</taxon>
        <taxon>Actinomycetota</taxon>
        <taxon>Actinomycetes</taxon>
        <taxon>Mycobacteriales</taxon>
        <taxon>Corynebacteriaceae</taxon>
        <taxon>Corynebacterium</taxon>
    </lineage>
</organism>
<keyword evidence="5 9" id="KW-0812">Transmembrane</keyword>
<dbReference type="GO" id="GO:0005886">
    <property type="term" value="C:plasma membrane"/>
    <property type="evidence" value="ECO:0007669"/>
    <property type="project" value="UniProtKB-SubCell"/>
</dbReference>
<dbReference type="NCBIfam" id="NF009290">
    <property type="entry name" value="PRK12650.1"/>
    <property type="match status" value="1"/>
</dbReference>
<dbReference type="Pfam" id="PF00662">
    <property type="entry name" value="Proton_antipo_N"/>
    <property type="match status" value="1"/>
</dbReference>
<feature type="transmembrane region" description="Helical" evidence="11">
    <location>
        <begin position="503"/>
        <end position="523"/>
    </location>
</feature>
<evidence type="ECO:0000256" key="10">
    <source>
        <dbReference type="SAM" id="MobiDB-lite"/>
    </source>
</evidence>
<evidence type="ECO:0000259" key="15">
    <source>
        <dbReference type="Pfam" id="PF13244"/>
    </source>
</evidence>
<protein>
    <submittedName>
        <fullName evidence="17">Cation:proton antiporter</fullName>
    </submittedName>
</protein>
<dbReference type="InterPro" id="IPR001750">
    <property type="entry name" value="ND/Mrp_TM"/>
</dbReference>
<feature type="transmembrane region" description="Helical" evidence="11">
    <location>
        <begin position="159"/>
        <end position="177"/>
    </location>
</feature>
<evidence type="ECO:0000313" key="17">
    <source>
        <dbReference type="EMBL" id="PMC61866.1"/>
    </source>
</evidence>
<feature type="transmembrane region" description="Helical" evidence="11">
    <location>
        <begin position="707"/>
        <end position="725"/>
    </location>
</feature>
<feature type="transmembrane region" description="Helical" evidence="11">
    <location>
        <begin position="623"/>
        <end position="646"/>
    </location>
</feature>
<evidence type="ECO:0000313" key="18">
    <source>
        <dbReference type="Proteomes" id="UP000235363"/>
    </source>
</evidence>
<feature type="domain" description="NADH:quinone oxidoreductase/Mrp antiporter transmembrane" evidence="12">
    <location>
        <begin position="178"/>
        <end position="457"/>
    </location>
</feature>
<feature type="transmembrane region" description="Helical" evidence="11">
    <location>
        <begin position="213"/>
        <end position="234"/>
    </location>
</feature>
<evidence type="ECO:0000259" key="16">
    <source>
        <dbReference type="Pfam" id="PF20501"/>
    </source>
</evidence>
<accession>A0A2N6SXV4</accession>
<evidence type="ECO:0000259" key="12">
    <source>
        <dbReference type="Pfam" id="PF00361"/>
    </source>
</evidence>
<dbReference type="Pfam" id="PF20501">
    <property type="entry name" value="MbhE"/>
    <property type="match status" value="1"/>
</dbReference>
<dbReference type="PRINTS" id="PR01434">
    <property type="entry name" value="NADHDHGNASE5"/>
</dbReference>
<dbReference type="AlphaFoldDB" id="A0A2N6SXV4"/>
<dbReference type="InterPro" id="IPR025383">
    <property type="entry name" value="MrpA_C/MbhD"/>
</dbReference>
<feature type="domain" description="NADH-Ubiquinone oxidoreductase (complex I) chain 5 N-terminal" evidence="13">
    <location>
        <begin position="117"/>
        <end position="153"/>
    </location>
</feature>
<evidence type="ECO:0000256" key="11">
    <source>
        <dbReference type="SAM" id="Phobius"/>
    </source>
</evidence>
<evidence type="ECO:0000256" key="5">
    <source>
        <dbReference type="ARBA" id="ARBA00022692"/>
    </source>
</evidence>
<evidence type="ECO:0000256" key="8">
    <source>
        <dbReference type="ARBA" id="ARBA00023136"/>
    </source>
</evidence>
<keyword evidence="2" id="KW-0813">Transport</keyword>
<comment type="caution">
    <text evidence="17">The sequence shown here is derived from an EMBL/GenBank/DDBJ whole genome shotgun (WGS) entry which is preliminary data.</text>
</comment>
<feature type="transmembrane region" description="Helical" evidence="11">
    <location>
        <begin position="556"/>
        <end position="576"/>
    </location>
</feature>
<gene>
    <name evidence="17" type="ORF">CJ204_08535</name>
</gene>
<evidence type="ECO:0000259" key="14">
    <source>
        <dbReference type="Pfam" id="PF04039"/>
    </source>
</evidence>
<dbReference type="Pfam" id="PF00361">
    <property type="entry name" value="Proton_antipo_M"/>
    <property type="match status" value="1"/>
</dbReference>
<feature type="region of interest" description="Disordered" evidence="10">
    <location>
        <begin position="989"/>
        <end position="1047"/>
    </location>
</feature>
<evidence type="ECO:0000256" key="9">
    <source>
        <dbReference type="RuleBase" id="RU000320"/>
    </source>
</evidence>
<dbReference type="PANTHER" id="PTHR43373">
    <property type="entry name" value="NA(+)/H(+) ANTIPORTER SUBUNIT"/>
    <property type="match status" value="1"/>
</dbReference>
<feature type="transmembrane region" description="Helical" evidence="11">
    <location>
        <begin position="741"/>
        <end position="761"/>
    </location>
</feature>
<evidence type="ECO:0000256" key="1">
    <source>
        <dbReference type="ARBA" id="ARBA00004651"/>
    </source>
</evidence>
<feature type="transmembrane region" description="Helical" evidence="11">
    <location>
        <begin position="74"/>
        <end position="91"/>
    </location>
</feature>
<feature type="transmembrane region" description="Helical" evidence="11">
    <location>
        <begin position="902"/>
        <end position="923"/>
    </location>
</feature>
<evidence type="ECO:0000256" key="3">
    <source>
        <dbReference type="ARBA" id="ARBA00022449"/>
    </source>
</evidence>
<dbReference type="Pfam" id="PF13244">
    <property type="entry name" value="MbhD"/>
    <property type="match status" value="1"/>
</dbReference>
<dbReference type="InterPro" id="IPR046806">
    <property type="entry name" value="MrpA_C/MbhE"/>
</dbReference>
<evidence type="ECO:0000256" key="2">
    <source>
        <dbReference type="ARBA" id="ARBA00022448"/>
    </source>
</evidence>
<evidence type="ECO:0000256" key="4">
    <source>
        <dbReference type="ARBA" id="ARBA00022475"/>
    </source>
</evidence>
<name>A0A2N6SXV4_9CORY</name>
<evidence type="ECO:0000259" key="13">
    <source>
        <dbReference type="Pfam" id="PF00662"/>
    </source>
</evidence>
<evidence type="ECO:0000256" key="6">
    <source>
        <dbReference type="ARBA" id="ARBA00022989"/>
    </source>
</evidence>
<feature type="transmembrane region" description="Helical" evidence="11">
    <location>
        <begin position="460"/>
        <end position="482"/>
    </location>
</feature>
<dbReference type="InterPro" id="IPR007182">
    <property type="entry name" value="MnhB"/>
</dbReference>
<feature type="domain" description="MrpA C-terminal/MbhE" evidence="16">
    <location>
        <begin position="740"/>
        <end position="817"/>
    </location>
</feature>
<feature type="transmembrane region" description="Helical" evidence="11">
    <location>
        <begin position="364"/>
        <end position="389"/>
    </location>
</feature>
<keyword evidence="4" id="KW-1003">Cell membrane</keyword>
<feature type="transmembrane region" description="Helical" evidence="11">
    <location>
        <begin position="658"/>
        <end position="676"/>
    </location>
</feature>
<feature type="transmembrane region" description="Helical" evidence="11">
    <location>
        <begin position="183"/>
        <end position="201"/>
    </location>
</feature>
<feature type="transmembrane region" description="Helical" evidence="11">
    <location>
        <begin position="420"/>
        <end position="440"/>
    </location>
</feature>
<dbReference type="EMBL" id="PNHF01000019">
    <property type="protein sequence ID" value="PMC61866.1"/>
    <property type="molecule type" value="Genomic_DNA"/>
</dbReference>
<sequence length="1047" mass="109628">MGRCRESAARHGDSGRLIGWKTVKYQIREASAPPDRPFACRRKATPAVTLLSVPALVAVALALTPLFVKVLGRHAGWPIVAFFVAAIVQLARLSGGVLDGDAVTWRAMWAGALLPGGHGVEFALRLDPLSLVFALLALVIGSAVFIYSTAYLPPKGGTMSFYVLMTAFMLAVLLLVLSDDVVLLFVGWELVSMASFLLIARSGSSGEAGSLRTLLLTFTGGLLLLAALGVAVWATGTTNLTDMLASDVWSPGGGGDAAVTSTVAVLVALGAFTKAAQLPFQAWLPEAMAAATPVSAFLHAAAVVKAGIYLLLRFSTAFHHVQAWQILLIVVGMATAVSAAVFAIQQTDLKRLVAYSTVSQLGWIVATIGVGTHFAIVAAVVHTIAHALFKSSLFMLAGTVDHQAGTRDIRRLGPLWNRMPWTFGSMVIGAASMAAIPPTLGFLSKEGMLEAFTDAPLADAGVVVLLVAATIGAIATFTYSARLIFGAFVDGPRDMSEVREAPVALWLPAAVPGVISLPLAFFIGPMLDGPLDSVARTVLGGDYAETHLALWHGVNVPLMISVGVLVAGVLLVLVRGRMNEALADRKLFPFTGVQALSFGTRAAGRVGRWLAALGDSHAPTRHLLPMLSVIVVYAAAILVAPGVGGMELPDKVDGIDSWMDLIPLTIIVIGVVATLQARNRLQAAVLLGVTGTGVTLQVLLLGAPDVAMTQFLVEILTVVLMMLVLRHQPRAFAGTGRGRRIVAAAVGVGVGLATFGAVWTLTGRRDKPELAQWYLEEGPKITSENNVVNTILVEFRAFDTLGELAVLGMAGIAMAAVVSSMPRWPHYPGRPGPLPQAGLNSLPMRKLVQWMTPLLFGLSLIVLYRGGNEPGGGFNAALIGASALMLKYLSQPDDRPLMGRNIPYLFSGFGVIVAIGIGFVGYVDGSFLAPLHGTVAGQHLTTALIFDVGVYLAVLGIVATSLNHLGGPTRPGSPKSDDELGPRVAHRTGVHVPPRQKPDQAMAANSAPGDPVGEGVPEELYDGPGTAASASSTGSADNMTDDEEVRA</sequence>
<reference evidence="17 18" key="1">
    <citation type="submission" date="2017-09" db="EMBL/GenBank/DDBJ databases">
        <title>Bacterial strain isolated from the female urinary microbiota.</title>
        <authorList>
            <person name="Thomas-White K."/>
            <person name="Kumar N."/>
            <person name="Forster S."/>
            <person name="Putonti C."/>
            <person name="Lawley T."/>
            <person name="Wolfe A.J."/>
        </authorList>
    </citation>
    <scope>NUCLEOTIDE SEQUENCE [LARGE SCALE GENOMIC DNA]</scope>
    <source>
        <strain evidence="17 18">UMB0908</strain>
    </source>
</reference>
<comment type="subcellular location">
    <subcellularLocation>
        <location evidence="1">Cell membrane</location>
        <topology evidence="1">Multi-pass membrane protein</topology>
    </subcellularLocation>
    <subcellularLocation>
        <location evidence="9">Membrane</location>
        <topology evidence="9">Multi-pass membrane protein</topology>
    </subcellularLocation>
</comment>
<feature type="transmembrane region" description="Helical" evidence="11">
    <location>
        <begin position="943"/>
        <end position="965"/>
    </location>
</feature>
<feature type="transmembrane region" description="Helical" evidence="11">
    <location>
        <begin position="47"/>
        <end position="68"/>
    </location>
</feature>
<evidence type="ECO:0000256" key="7">
    <source>
        <dbReference type="ARBA" id="ARBA00023065"/>
    </source>
</evidence>
<dbReference type="Proteomes" id="UP000235363">
    <property type="component" value="Unassembled WGS sequence"/>
</dbReference>
<dbReference type="GO" id="GO:0015297">
    <property type="term" value="F:antiporter activity"/>
    <property type="evidence" value="ECO:0007669"/>
    <property type="project" value="UniProtKB-KW"/>
</dbReference>
<feature type="transmembrane region" description="Helical" evidence="11">
    <location>
        <begin position="287"/>
        <end position="312"/>
    </location>
</feature>
<proteinExistence type="predicted"/>